<feature type="domain" description="Arf-GAP" evidence="9">
    <location>
        <begin position="352"/>
        <end position="474"/>
    </location>
</feature>
<keyword evidence="6" id="KW-0343">GTPase activation</keyword>
<evidence type="ECO:0000256" key="3">
    <source>
        <dbReference type="ARBA" id="ARBA00022833"/>
    </source>
</evidence>
<dbReference type="InterPro" id="IPR027267">
    <property type="entry name" value="AH/BAR_dom_sf"/>
</dbReference>
<evidence type="ECO:0000259" key="9">
    <source>
        <dbReference type="PROSITE" id="PS50115"/>
    </source>
</evidence>
<dbReference type="SUPFAM" id="SSF103657">
    <property type="entry name" value="BAR/IMD domain-like"/>
    <property type="match status" value="1"/>
</dbReference>
<gene>
    <name evidence="10" type="primary">ACAP3</name>
</gene>
<evidence type="ECO:0000256" key="5">
    <source>
        <dbReference type="PROSITE-ProRule" id="PRU00288"/>
    </source>
</evidence>
<dbReference type="Proteomes" id="UP000694546">
    <property type="component" value="Chromosome 1"/>
</dbReference>
<organism evidence="10 11">
    <name type="scientific">Gadus morhua</name>
    <name type="common">Atlantic cod</name>
    <dbReference type="NCBI Taxonomy" id="8049"/>
    <lineage>
        <taxon>Eukaryota</taxon>
        <taxon>Metazoa</taxon>
        <taxon>Chordata</taxon>
        <taxon>Craniata</taxon>
        <taxon>Vertebrata</taxon>
        <taxon>Euteleostomi</taxon>
        <taxon>Actinopterygii</taxon>
        <taxon>Neopterygii</taxon>
        <taxon>Teleostei</taxon>
        <taxon>Neoteleostei</taxon>
        <taxon>Acanthomorphata</taxon>
        <taxon>Zeiogadaria</taxon>
        <taxon>Gadariae</taxon>
        <taxon>Gadiformes</taxon>
        <taxon>Gadoidei</taxon>
        <taxon>Gadidae</taxon>
        <taxon>Gadus</taxon>
    </lineage>
</organism>
<dbReference type="AlphaFoldDB" id="A0A8C5C0C8"/>
<dbReference type="PANTHER" id="PTHR23180:SF407">
    <property type="entry name" value="ARF-GAP WITH COILED-COIL, ANK REPEAT AND PH DOMAIN-CONTAINING PROTEIN 3"/>
    <property type="match status" value="1"/>
</dbReference>
<dbReference type="SUPFAM" id="SSF57863">
    <property type="entry name" value="ArfGap/RecO-like zinc finger"/>
    <property type="match status" value="1"/>
</dbReference>
<dbReference type="InterPro" id="IPR038508">
    <property type="entry name" value="ArfGAP_dom_sf"/>
</dbReference>
<evidence type="ECO:0000256" key="6">
    <source>
        <dbReference type="RuleBase" id="RU369028"/>
    </source>
</evidence>
<dbReference type="PROSITE" id="PS50003">
    <property type="entry name" value="PH_DOMAIN"/>
    <property type="match status" value="1"/>
</dbReference>
<keyword evidence="3 6" id="KW-0862">Zinc</keyword>
<dbReference type="InterPro" id="IPR004148">
    <property type="entry name" value="BAR_dom"/>
</dbReference>
<dbReference type="GO" id="GO:0005096">
    <property type="term" value="F:GTPase activator activity"/>
    <property type="evidence" value="ECO:0007669"/>
    <property type="project" value="UniProtKB-KW"/>
</dbReference>
<keyword evidence="11" id="KW-1185">Reference proteome</keyword>
<reference evidence="10" key="2">
    <citation type="submission" date="2025-08" db="UniProtKB">
        <authorList>
            <consortium name="Ensembl"/>
        </authorList>
    </citation>
    <scope>IDENTIFICATION</scope>
</reference>
<dbReference type="InterPro" id="IPR037278">
    <property type="entry name" value="ARFGAP/RecO"/>
</dbReference>
<dbReference type="PROSITE" id="PS50115">
    <property type="entry name" value="ARFGAP"/>
    <property type="match status" value="1"/>
</dbReference>
<dbReference type="InterPro" id="IPR001849">
    <property type="entry name" value="PH_domain"/>
</dbReference>
<comment type="subcellular location">
    <subcellularLocation>
        <location evidence="6">Endosome membrane</location>
        <topology evidence="6">Peripheral membrane protein</topology>
    </subcellularLocation>
</comment>
<dbReference type="InterPro" id="IPR045258">
    <property type="entry name" value="ACAP1/2/3-like"/>
</dbReference>
<dbReference type="PRINTS" id="PR00405">
    <property type="entry name" value="REVINTRACTNG"/>
</dbReference>
<name>A0A8C5C0C8_GADMO</name>
<dbReference type="GO" id="GO:0008270">
    <property type="term" value="F:zinc ion binding"/>
    <property type="evidence" value="ECO:0007669"/>
    <property type="project" value="UniProtKB-KW"/>
</dbReference>
<sequence length="581" mass="66258">MSLNVENCLKCFFPTLEVQLLCAAADLVKLCSGMIEAGKAYVNANKLFVNGIRDLSQQCKKDEMISECLEKCGESLQEIVNYHMILFDQAQRSVKQQLHNFVKEDVRKFKETKKHFDRVREDLELAQVKNAQAPRNKPHEVEEATSTLSITRKCFRHLALDYVLQINVLKAKKKFEILDAMLSFMHAQYSLFQQGYNLLDAIDPYMKKLAAELDQLVIDSAMEKRDMEHKHATIQQRDFSYEDSKAEFNVDAPNGVVMEGYLFKRASNAKKGLGSKRRFCFEVLSPSKSCMLQAESEKLRQAWIQAVQASIASAYRESPDTYYIERLERTASPSTSSIDSASEPRDRLLRGETILQRIQGLPGNGQCCDCGHSEPGWASINLGVLLCIECSGIHRSLGVHCSKVRSLTLDSWEPELLKLMCELGNSVINHIYEGSYQQMGLKKPLPTSSRQEKEAWIKAKYVEKKFLKKLGCTQILINGERKHERRWSVKKCRRHHSATTVPKARRRYRRELGSVSAATLSSGSPRRTRDGSASSPWLRPVCLFRKTPSTLPPSVLFFTIEKGPVIDRQDRFPKPIRELMH</sequence>
<evidence type="ECO:0000256" key="7">
    <source>
        <dbReference type="SAM" id="MobiDB-lite"/>
    </source>
</evidence>
<keyword evidence="1 6" id="KW-0479">Metal-binding</keyword>
<dbReference type="SMART" id="SM00105">
    <property type="entry name" value="ArfGap"/>
    <property type="match status" value="1"/>
</dbReference>
<protein>
    <recommendedName>
        <fullName evidence="6">Arf-GAP with coiled-coil, ANK repeat and PH domain-containing protein</fullName>
        <shortName evidence="6">Cnt-b</shortName>
    </recommendedName>
    <alternativeName>
        <fullName evidence="6">Centaurin-beta</fullName>
    </alternativeName>
</protein>
<dbReference type="Gene3D" id="2.30.29.30">
    <property type="entry name" value="Pleckstrin-homology domain (PH domain)/Phosphotyrosine-binding domain (PTB)"/>
    <property type="match status" value="1"/>
</dbReference>
<keyword evidence="6" id="KW-0967">Endosome</keyword>
<evidence type="ECO:0000256" key="1">
    <source>
        <dbReference type="ARBA" id="ARBA00022723"/>
    </source>
</evidence>
<feature type="region of interest" description="Disordered" evidence="7">
    <location>
        <begin position="514"/>
        <end position="534"/>
    </location>
</feature>
<comment type="domain">
    <text evidence="6">PH domain binds phospholipids including phosphatidic acid, phosphatidylinositol 3-phosphate, phosphatidylinositol 3,5-bisphosphate (PIP2) and phosphatidylinositol 3,4,5-trisphosphate (PIP3). May mediate protein binding to PIP2 or PIP3 containing membranes.</text>
</comment>
<dbReference type="PANTHER" id="PTHR23180">
    <property type="entry name" value="CENTAURIN/ARF"/>
    <property type="match status" value="1"/>
</dbReference>
<dbReference type="Gene3D" id="1.10.220.150">
    <property type="entry name" value="Arf GTPase activating protein"/>
    <property type="match status" value="1"/>
</dbReference>
<dbReference type="GO" id="GO:0010008">
    <property type="term" value="C:endosome membrane"/>
    <property type="evidence" value="ECO:0007669"/>
    <property type="project" value="UniProtKB-SubCell"/>
</dbReference>
<evidence type="ECO:0000256" key="2">
    <source>
        <dbReference type="ARBA" id="ARBA00022771"/>
    </source>
</evidence>
<evidence type="ECO:0000256" key="4">
    <source>
        <dbReference type="ARBA" id="ARBA00023043"/>
    </source>
</evidence>
<comment type="activity regulation">
    <text evidence="6">GAP activity stimulated by phosphatidylinositol 4,5-bisphosphate (PIP2) and phosphatidic acid.</text>
</comment>
<dbReference type="SUPFAM" id="SSF50729">
    <property type="entry name" value="PH domain-like"/>
    <property type="match status" value="1"/>
</dbReference>
<dbReference type="InterPro" id="IPR011993">
    <property type="entry name" value="PH-like_dom_sf"/>
</dbReference>
<dbReference type="GeneTree" id="ENSGT00940000156199"/>
<dbReference type="InterPro" id="IPR001164">
    <property type="entry name" value="ArfGAP_dom"/>
</dbReference>
<reference evidence="10" key="1">
    <citation type="submission" date="2019-07" db="EMBL/GenBank/DDBJ databases">
        <authorList>
            <consortium name="Wellcome Sanger Institute Data Sharing"/>
        </authorList>
    </citation>
    <scope>NUCLEOTIDE SEQUENCE [LARGE SCALE GENOMIC DNA]</scope>
</reference>
<evidence type="ECO:0000313" key="10">
    <source>
        <dbReference type="Ensembl" id="ENSGMOP00000053818.1"/>
    </source>
</evidence>
<dbReference type="Ensembl" id="ENSGMOT00000039123.1">
    <property type="protein sequence ID" value="ENSGMOP00000053818.1"/>
    <property type="gene ID" value="ENSGMOG00000006685.2"/>
</dbReference>
<reference evidence="10" key="3">
    <citation type="submission" date="2025-09" db="UniProtKB">
        <authorList>
            <consortium name="Ensembl"/>
        </authorList>
    </citation>
    <scope>IDENTIFICATION</scope>
</reference>
<keyword evidence="4 6" id="KW-0040">ANK repeat</keyword>
<comment type="domain">
    <text evidence="6">The BAR domain mediates homodimerization, it can neither bind membrane nor impart curvature, but instead requires the neighboring PH domain to achieve these functions.</text>
</comment>
<accession>A0A8C5C0C8</accession>
<dbReference type="Pfam" id="PF01412">
    <property type="entry name" value="ArfGap"/>
    <property type="match status" value="1"/>
</dbReference>
<dbReference type="Pfam" id="PF16746">
    <property type="entry name" value="BAR_3"/>
    <property type="match status" value="1"/>
</dbReference>
<comment type="function">
    <text evidence="6">GTPase-activating protein for the ADP ribosylation factor family.</text>
</comment>
<evidence type="ECO:0000313" key="11">
    <source>
        <dbReference type="Proteomes" id="UP000694546"/>
    </source>
</evidence>
<proteinExistence type="predicted"/>
<evidence type="ECO:0000259" key="8">
    <source>
        <dbReference type="PROSITE" id="PS50003"/>
    </source>
</evidence>
<feature type="compositionally biased region" description="Polar residues" evidence="7">
    <location>
        <begin position="516"/>
        <end position="534"/>
    </location>
</feature>
<keyword evidence="6" id="KW-0677">Repeat</keyword>
<keyword evidence="2 5" id="KW-0863">Zinc-finger</keyword>
<feature type="domain" description="PH" evidence="8">
    <location>
        <begin position="278"/>
        <end position="312"/>
    </location>
</feature>
<dbReference type="Gene3D" id="1.20.1270.60">
    <property type="entry name" value="Arfaptin homology (AH) domain/BAR domain"/>
    <property type="match status" value="1"/>
</dbReference>